<comment type="caution">
    <text evidence="2">The sequence shown here is derived from an EMBL/GenBank/DDBJ whole genome shotgun (WGS) entry which is preliminary data.</text>
</comment>
<evidence type="ECO:0000313" key="2">
    <source>
        <dbReference type="EMBL" id="GIF02776.1"/>
    </source>
</evidence>
<organism evidence="2 3">
    <name type="scientific">Actinoplanes siamensis</name>
    <dbReference type="NCBI Taxonomy" id="1223317"/>
    <lineage>
        <taxon>Bacteria</taxon>
        <taxon>Bacillati</taxon>
        <taxon>Actinomycetota</taxon>
        <taxon>Actinomycetes</taxon>
        <taxon>Micromonosporales</taxon>
        <taxon>Micromonosporaceae</taxon>
        <taxon>Actinoplanes</taxon>
    </lineage>
</organism>
<sequence length="126" mass="14276">MRRRIVDHRGGVRGEFAGTAVFDDELRYREEGELRFGGHHGPATRNLRYVDRGAFVLDVLFQDGREFYRLDLSDGAWSAEHPCAADTYRVTGRITGPDSFTERWHATGPAKDYELLTTFERAGPVG</sequence>
<feature type="domain" description="DUF6314" evidence="1">
    <location>
        <begin position="1"/>
        <end position="121"/>
    </location>
</feature>
<evidence type="ECO:0000313" key="3">
    <source>
        <dbReference type="Proteomes" id="UP000629619"/>
    </source>
</evidence>
<dbReference type="InterPro" id="IPR045632">
    <property type="entry name" value="DUF6314"/>
</dbReference>
<proteinExistence type="predicted"/>
<dbReference type="Proteomes" id="UP000629619">
    <property type="component" value="Unassembled WGS sequence"/>
</dbReference>
<gene>
    <name evidence="2" type="ORF">Asi03nite_03140</name>
</gene>
<dbReference type="Pfam" id="PF19834">
    <property type="entry name" value="DUF6314"/>
    <property type="match status" value="1"/>
</dbReference>
<evidence type="ECO:0000259" key="1">
    <source>
        <dbReference type="Pfam" id="PF19834"/>
    </source>
</evidence>
<name>A0A919KBX4_9ACTN</name>
<reference evidence="2" key="1">
    <citation type="submission" date="2021-01" db="EMBL/GenBank/DDBJ databases">
        <title>Whole genome shotgun sequence of Actinoplanes siamensis NBRC 109076.</title>
        <authorList>
            <person name="Komaki H."/>
            <person name="Tamura T."/>
        </authorList>
    </citation>
    <scope>NUCLEOTIDE SEQUENCE</scope>
    <source>
        <strain evidence="2">NBRC 109076</strain>
    </source>
</reference>
<protein>
    <recommendedName>
        <fullName evidence="1">DUF6314 domain-containing protein</fullName>
    </recommendedName>
</protein>
<keyword evidence="3" id="KW-1185">Reference proteome</keyword>
<dbReference type="EMBL" id="BOMW01000004">
    <property type="protein sequence ID" value="GIF02776.1"/>
    <property type="molecule type" value="Genomic_DNA"/>
</dbReference>
<accession>A0A919KBX4</accession>
<dbReference type="AlphaFoldDB" id="A0A919KBX4"/>